<comment type="caution">
    <text evidence="1">The sequence shown here is derived from an EMBL/GenBank/DDBJ whole genome shotgun (WGS) entry which is preliminary data.</text>
</comment>
<gene>
    <name evidence="1" type="ORF">EZS28_051415</name>
</gene>
<reference evidence="1 2" key="1">
    <citation type="submission" date="2019-03" db="EMBL/GenBank/DDBJ databases">
        <title>Single cell metagenomics reveals metabolic interactions within the superorganism composed of flagellate Streblomastix strix and complex community of Bacteroidetes bacteria on its surface.</title>
        <authorList>
            <person name="Treitli S.C."/>
            <person name="Kolisko M."/>
            <person name="Husnik F."/>
            <person name="Keeling P."/>
            <person name="Hampl V."/>
        </authorList>
    </citation>
    <scope>NUCLEOTIDE SEQUENCE [LARGE SCALE GENOMIC DNA]</scope>
    <source>
        <strain evidence="1">ST1C</strain>
    </source>
</reference>
<accession>A0A5J4T446</accession>
<dbReference type="EMBL" id="SNRW01038846">
    <property type="protein sequence ID" value="KAA6353057.1"/>
    <property type="molecule type" value="Genomic_DNA"/>
</dbReference>
<feature type="non-terminal residue" evidence="1">
    <location>
        <position position="117"/>
    </location>
</feature>
<organism evidence="1 2">
    <name type="scientific">Streblomastix strix</name>
    <dbReference type="NCBI Taxonomy" id="222440"/>
    <lineage>
        <taxon>Eukaryota</taxon>
        <taxon>Metamonada</taxon>
        <taxon>Preaxostyla</taxon>
        <taxon>Oxymonadida</taxon>
        <taxon>Streblomastigidae</taxon>
        <taxon>Streblomastix</taxon>
    </lineage>
</organism>
<proteinExistence type="predicted"/>
<dbReference type="AlphaFoldDB" id="A0A5J4T446"/>
<sequence>MFTQIGCTADLITGIRAEEFTPSGLKNLVCDIKPVMVSVRNYIIEAVTANMSGYKASDACLNPDRQFYSTRTFVVPAQRIESWTFPSRAALTELRTSQNIPLSHVTDMCLIFPKDPR</sequence>
<protein>
    <submittedName>
        <fullName evidence="1">Uncharacterized protein</fullName>
    </submittedName>
</protein>
<name>A0A5J4T446_9EUKA</name>
<dbReference type="Proteomes" id="UP000324800">
    <property type="component" value="Unassembled WGS sequence"/>
</dbReference>
<evidence type="ECO:0000313" key="2">
    <source>
        <dbReference type="Proteomes" id="UP000324800"/>
    </source>
</evidence>
<evidence type="ECO:0000313" key="1">
    <source>
        <dbReference type="EMBL" id="KAA6353057.1"/>
    </source>
</evidence>